<dbReference type="InterPro" id="IPR041588">
    <property type="entry name" value="Integrase_H2C2"/>
</dbReference>
<dbReference type="AlphaFoldDB" id="A0A0C2HBR4"/>
<dbReference type="Gene3D" id="1.10.340.70">
    <property type="match status" value="1"/>
</dbReference>
<organism evidence="2 3">
    <name type="scientific">Ancylostoma duodenale</name>
    <dbReference type="NCBI Taxonomy" id="51022"/>
    <lineage>
        <taxon>Eukaryota</taxon>
        <taxon>Metazoa</taxon>
        <taxon>Ecdysozoa</taxon>
        <taxon>Nematoda</taxon>
        <taxon>Chromadorea</taxon>
        <taxon>Rhabditida</taxon>
        <taxon>Rhabditina</taxon>
        <taxon>Rhabditomorpha</taxon>
        <taxon>Strongyloidea</taxon>
        <taxon>Ancylostomatidae</taxon>
        <taxon>Ancylostomatinae</taxon>
        <taxon>Ancylostoma</taxon>
    </lineage>
</organism>
<dbReference type="PANTHER" id="PTHR47331">
    <property type="entry name" value="PHD-TYPE DOMAIN-CONTAINING PROTEIN"/>
    <property type="match status" value="1"/>
</dbReference>
<protein>
    <recommendedName>
        <fullName evidence="1">Integrase zinc-binding domain-containing protein</fullName>
    </recommendedName>
</protein>
<dbReference type="Proteomes" id="UP000054047">
    <property type="component" value="Unassembled WGS sequence"/>
</dbReference>
<dbReference type="Pfam" id="PF17921">
    <property type="entry name" value="Integrase_H2C2"/>
    <property type="match status" value="1"/>
</dbReference>
<feature type="domain" description="Integrase zinc-binding" evidence="1">
    <location>
        <begin position="112"/>
        <end position="166"/>
    </location>
</feature>
<reference evidence="2 3" key="1">
    <citation type="submission" date="2013-12" db="EMBL/GenBank/DDBJ databases">
        <title>Draft genome of the parsitic nematode Ancylostoma duodenale.</title>
        <authorList>
            <person name="Mitreva M."/>
        </authorList>
    </citation>
    <scope>NUCLEOTIDE SEQUENCE [LARGE SCALE GENOMIC DNA]</scope>
    <source>
        <strain evidence="2 3">Zhejiang</strain>
    </source>
</reference>
<sequence length="193" mass="22174">MPKLRKTVAYVLKFLNRTTRNLPDVAKDRIRKAIGTEKEMEATTPVEAAELRNAEKIIIKAHQRQYCSIITANTQRKLNITPDSDGIWRCHGSLGKSRLPEEAKKPIFIAPNNSLANLIIREAHGKYHRSTAHTMAEVRKRFWIPKLCQQVKKVIRKCTVCQKYNNLPFRYPPLAELPDTKSRSITTISRRGT</sequence>
<dbReference type="EMBL" id="KN726219">
    <property type="protein sequence ID" value="KIH69104.1"/>
    <property type="molecule type" value="Genomic_DNA"/>
</dbReference>
<name>A0A0C2HBR4_9BILA</name>
<gene>
    <name evidence="2" type="ORF">ANCDUO_00556</name>
</gene>
<dbReference type="OrthoDB" id="5850742at2759"/>
<proteinExistence type="predicted"/>
<keyword evidence="3" id="KW-1185">Reference proteome</keyword>
<accession>A0A0C2HBR4</accession>
<evidence type="ECO:0000313" key="3">
    <source>
        <dbReference type="Proteomes" id="UP000054047"/>
    </source>
</evidence>
<evidence type="ECO:0000259" key="1">
    <source>
        <dbReference type="Pfam" id="PF17921"/>
    </source>
</evidence>
<evidence type="ECO:0000313" key="2">
    <source>
        <dbReference type="EMBL" id="KIH69104.1"/>
    </source>
</evidence>